<organism evidence="9 10">
    <name type="scientific">Panagrellus redivivus</name>
    <name type="common">Microworm</name>
    <dbReference type="NCBI Taxonomy" id="6233"/>
    <lineage>
        <taxon>Eukaryota</taxon>
        <taxon>Metazoa</taxon>
        <taxon>Ecdysozoa</taxon>
        <taxon>Nematoda</taxon>
        <taxon>Chromadorea</taxon>
        <taxon>Rhabditida</taxon>
        <taxon>Tylenchina</taxon>
        <taxon>Panagrolaimomorpha</taxon>
        <taxon>Panagrolaimoidea</taxon>
        <taxon>Panagrolaimidae</taxon>
        <taxon>Panagrellus</taxon>
    </lineage>
</organism>
<keyword evidence="4 5" id="KW-0694">RNA-binding</keyword>
<feature type="compositionally biased region" description="Low complexity" evidence="6">
    <location>
        <begin position="11"/>
        <end position="22"/>
    </location>
</feature>
<dbReference type="Pfam" id="PF00270">
    <property type="entry name" value="DEAD"/>
    <property type="match status" value="1"/>
</dbReference>
<dbReference type="GO" id="GO:0016787">
    <property type="term" value="F:hydrolase activity"/>
    <property type="evidence" value="ECO:0007669"/>
    <property type="project" value="UniProtKB-KW"/>
</dbReference>
<evidence type="ECO:0000256" key="3">
    <source>
        <dbReference type="ARBA" id="ARBA00022840"/>
    </source>
</evidence>
<keyword evidence="2 5" id="KW-0378">Hydrolase</keyword>
<dbReference type="EC" id="3.6.4.13" evidence="5"/>
<protein>
    <recommendedName>
        <fullName evidence="5">ATP-dependent RNA helicase</fullName>
        <ecNumber evidence="5">3.6.4.13</ecNumber>
    </recommendedName>
</protein>
<feature type="region of interest" description="Disordered" evidence="6">
    <location>
        <begin position="1"/>
        <end position="24"/>
    </location>
</feature>
<evidence type="ECO:0000256" key="1">
    <source>
        <dbReference type="ARBA" id="ARBA00022741"/>
    </source>
</evidence>
<evidence type="ECO:0000256" key="5">
    <source>
        <dbReference type="RuleBase" id="RU365068"/>
    </source>
</evidence>
<comment type="catalytic activity">
    <reaction evidence="5">
        <text>ATP + H2O = ADP + phosphate + H(+)</text>
        <dbReference type="Rhea" id="RHEA:13065"/>
        <dbReference type="ChEBI" id="CHEBI:15377"/>
        <dbReference type="ChEBI" id="CHEBI:15378"/>
        <dbReference type="ChEBI" id="CHEBI:30616"/>
        <dbReference type="ChEBI" id="CHEBI:43474"/>
        <dbReference type="ChEBI" id="CHEBI:456216"/>
        <dbReference type="EC" id="3.6.4.13"/>
    </reaction>
</comment>
<evidence type="ECO:0000259" key="7">
    <source>
        <dbReference type="PROSITE" id="PS51192"/>
    </source>
</evidence>
<dbReference type="InterPro" id="IPR027417">
    <property type="entry name" value="P-loop_NTPase"/>
</dbReference>
<dbReference type="PANTHER" id="PTHR24031">
    <property type="entry name" value="RNA HELICASE"/>
    <property type="match status" value="1"/>
</dbReference>
<feature type="domain" description="Helicase C-terminal" evidence="8">
    <location>
        <begin position="317"/>
        <end position="496"/>
    </location>
</feature>
<evidence type="ECO:0000256" key="4">
    <source>
        <dbReference type="ARBA" id="ARBA00022884"/>
    </source>
</evidence>
<dbReference type="PROSITE" id="PS51192">
    <property type="entry name" value="HELICASE_ATP_BIND_1"/>
    <property type="match status" value="1"/>
</dbReference>
<evidence type="ECO:0000256" key="6">
    <source>
        <dbReference type="SAM" id="MobiDB-lite"/>
    </source>
</evidence>
<keyword evidence="1 5" id="KW-0547">Nucleotide-binding</keyword>
<proteinExistence type="inferred from homology"/>
<dbReference type="PROSITE" id="PS51194">
    <property type="entry name" value="HELICASE_CTER"/>
    <property type="match status" value="1"/>
</dbReference>
<keyword evidence="9" id="KW-1185">Reference proteome</keyword>
<accession>A0A7E4ZQ68</accession>
<dbReference type="AlphaFoldDB" id="A0A7E4ZQ68"/>
<dbReference type="SMART" id="SM00487">
    <property type="entry name" value="DEXDc"/>
    <property type="match status" value="1"/>
</dbReference>
<dbReference type="SMART" id="SM00490">
    <property type="entry name" value="HELICc"/>
    <property type="match status" value="1"/>
</dbReference>
<dbReference type="WBParaSite" id="Pan_g10830.t2">
    <property type="protein sequence ID" value="Pan_g10830.t2"/>
    <property type="gene ID" value="Pan_g10830"/>
</dbReference>
<reference evidence="10" key="2">
    <citation type="submission" date="2020-10" db="UniProtKB">
        <authorList>
            <consortium name="WormBaseParasite"/>
        </authorList>
    </citation>
    <scope>IDENTIFICATION</scope>
</reference>
<comment type="similarity">
    <text evidence="5">Belongs to the DEAD box helicase family.</text>
</comment>
<evidence type="ECO:0000313" key="10">
    <source>
        <dbReference type="WBParaSite" id="Pan_g10830.t2"/>
    </source>
</evidence>
<dbReference type="GO" id="GO:0003724">
    <property type="term" value="F:RNA helicase activity"/>
    <property type="evidence" value="ECO:0007669"/>
    <property type="project" value="UniProtKB-EC"/>
</dbReference>
<dbReference type="GO" id="GO:0005524">
    <property type="term" value="F:ATP binding"/>
    <property type="evidence" value="ECO:0007669"/>
    <property type="project" value="UniProtKB-UniRule"/>
</dbReference>
<dbReference type="Proteomes" id="UP000492821">
    <property type="component" value="Unassembled WGS sequence"/>
</dbReference>
<reference evidence="9" key="1">
    <citation type="journal article" date="2013" name="Genetics">
        <title>The draft genome and transcriptome of Panagrellus redivivus are shaped by the harsh demands of a free-living lifestyle.</title>
        <authorList>
            <person name="Srinivasan J."/>
            <person name="Dillman A.R."/>
            <person name="Macchietto M.G."/>
            <person name="Heikkinen L."/>
            <person name="Lakso M."/>
            <person name="Fracchia K.M."/>
            <person name="Antoshechkin I."/>
            <person name="Mortazavi A."/>
            <person name="Wong G."/>
            <person name="Sternberg P.W."/>
        </authorList>
    </citation>
    <scope>NUCLEOTIDE SEQUENCE [LARGE SCALE GENOMIC DNA]</scope>
    <source>
        <strain evidence="9">MT8872</strain>
    </source>
</reference>
<comment type="function">
    <text evidence="5">RNA helicase.</text>
</comment>
<evidence type="ECO:0000313" key="9">
    <source>
        <dbReference type="Proteomes" id="UP000492821"/>
    </source>
</evidence>
<comment type="domain">
    <text evidence="5">The Q motif is unique to and characteristic of the DEAD box family of RNA helicases and controls ATP binding and hydrolysis.</text>
</comment>
<feature type="domain" description="Helicase ATP-binding" evidence="7">
    <location>
        <begin position="103"/>
        <end position="283"/>
    </location>
</feature>
<keyword evidence="3 5" id="KW-0067">ATP-binding</keyword>
<dbReference type="SUPFAM" id="SSF52540">
    <property type="entry name" value="P-loop containing nucleoside triphosphate hydrolases"/>
    <property type="match status" value="1"/>
</dbReference>
<dbReference type="InterPro" id="IPR014001">
    <property type="entry name" value="Helicase_ATP-bd"/>
</dbReference>
<dbReference type="Pfam" id="PF00271">
    <property type="entry name" value="Helicase_C"/>
    <property type="match status" value="1"/>
</dbReference>
<evidence type="ECO:0000259" key="8">
    <source>
        <dbReference type="PROSITE" id="PS51194"/>
    </source>
</evidence>
<dbReference type="InterPro" id="IPR001650">
    <property type="entry name" value="Helicase_C-like"/>
</dbReference>
<name>A0A7E4ZQ68_PANRE</name>
<keyword evidence="5" id="KW-0347">Helicase</keyword>
<sequence>MKPFGYGLGPSRAGESARSSGRFVGRGTLRGHHINLRTSRVPDPPSRPQGDCQENFVVKVNYEPEQAATLDDLNLASAFHRNLIRDTKITELRAVQRFMLPYILNPTIKTDLLVVGPTSCGKTYGMLIGVLQHCIHLSVHNAKPSERRPKVIIIGASQEAVVHVYNLAVNWSDKVGIFVGSAIAGSSSGQESNRFMNYGADLVISTMGRLHDWVSDNTIDVSDVDFVVFDDASTLITCTEFERRWHFLIDRIPDKCRLFTLSSTWADETRYQAKPYIRAGCNEIRIQSTVNEVAPFSLNPAVEQHFIKVKLIDSILKAIEIIGDHTERPKTAGEKARPPKTVVFTTEPDHAAMVTDSMRMWDRFHSEKAHFRMNVACVHKGIKSNNRQSLLAAFQNEFEETAEGIDVLVATDHMATGIVAPVDLVINLDFPPDLASFIQRVGRAGRDRYRGKAFTMIDVWQFDTWSGDKKKALVDVINATKNVPGCTYPDELLQLAIAMEMEAREIRSIGCVEVYF</sequence>
<dbReference type="Gene3D" id="3.40.50.300">
    <property type="entry name" value="P-loop containing nucleotide triphosphate hydrolases"/>
    <property type="match status" value="2"/>
</dbReference>
<evidence type="ECO:0000256" key="2">
    <source>
        <dbReference type="ARBA" id="ARBA00022801"/>
    </source>
</evidence>
<dbReference type="GO" id="GO:0003723">
    <property type="term" value="F:RNA binding"/>
    <property type="evidence" value="ECO:0007669"/>
    <property type="project" value="UniProtKB-UniRule"/>
</dbReference>
<dbReference type="InterPro" id="IPR011545">
    <property type="entry name" value="DEAD/DEAH_box_helicase_dom"/>
</dbReference>